<keyword evidence="1" id="KW-0812">Transmembrane</keyword>
<feature type="transmembrane region" description="Helical" evidence="1">
    <location>
        <begin position="7"/>
        <end position="26"/>
    </location>
</feature>
<keyword evidence="1" id="KW-1133">Transmembrane helix</keyword>
<comment type="caution">
    <text evidence="2">The sequence shown here is derived from an EMBL/GenBank/DDBJ whole genome shotgun (WGS) entry which is preliminary data.</text>
</comment>
<evidence type="ECO:0000313" key="3">
    <source>
        <dbReference type="Proteomes" id="UP000318864"/>
    </source>
</evidence>
<dbReference type="EMBL" id="RBZW01000032">
    <property type="protein sequence ID" value="THE64448.1"/>
    <property type="molecule type" value="Genomic_DNA"/>
</dbReference>
<dbReference type="Proteomes" id="UP000318864">
    <property type="component" value="Unassembled WGS sequence"/>
</dbReference>
<evidence type="ECO:0000256" key="1">
    <source>
        <dbReference type="SAM" id="Phobius"/>
    </source>
</evidence>
<dbReference type="AlphaFoldDB" id="A0A4S3TPC4"/>
<keyword evidence="1" id="KW-0472">Membrane</keyword>
<name>A0A4S3TPC4_9EURY</name>
<proteinExistence type="predicted"/>
<gene>
    <name evidence="2" type="ORF">D8Y22_12445</name>
</gene>
<keyword evidence="3" id="KW-1185">Reference proteome</keyword>
<dbReference type="InterPro" id="IPR058357">
    <property type="entry name" value="DUF8044"/>
</dbReference>
<organism evidence="2 3">
    <name type="scientific">Salinadaptatus halalkaliphilus</name>
    <dbReference type="NCBI Taxonomy" id="2419781"/>
    <lineage>
        <taxon>Archaea</taxon>
        <taxon>Methanobacteriati</taxon>
        <taxon>Methanobacteriota</taxon>
        <taxon>Stenosarchaea group</taxon>
        <taxon>Halobacteria</taxon>
        <taxon>Halobacteriales</taxon>
        <taxon>Natrialbaceae</taxon>
        <taxon>Salinadaptatus</taxon>
    </lineage>
</organism>
<sequence>MGTQRQIQFVHLQVTWMLGAILLLALLDTASLEVFVFLSMIGLLVVFEYTAPVNVVPSWRRRVRWLILLVASVFAYFVLRIVFEVDGVLPVGVST</sequence>
<dbReference type="Pfam" id="PF26161">
    <property type="entry name" value="DUF8044"/>
    <property type="match status" value="1"/>
</dbReference>
<dbReference type="RefSeq" id="WP_141465014.1">
    <property type="nucleotide sequence ID" value="NZ_RBZW01000032.1"/>
</dbReference>
<reference evidence="2 3" key="1">
    <citation type="submission" date="2018-10" db="EMBL/GenBank/DDBJ databases">
        <title>Natronolimnobius sp. XQ-INN 246 isolated from Inner Mongolia Autonomous Region of China.</title>
        <authorList>
            <person name="Xue Q."/>
        </authorList>
    </citation>
    <scope>NUCLEOTIDE SEQUENCE [LARGE SCALE GENOMIC DNA]</scope>
    <source>
        <strain evidence="2 3">XQ-INN 246</strain>
    </source>
</reference>
<accession>A0A4S3TPC4</accession>
<evidence type="ECO:0000313" key="2">
    <source>
        <dbReference type="EMBL" id="THE64448.1"/>
    </source>
</evidence>
<feature type="transmembrane region" description="Helical" evidence="1">
    <location>
        <begin position="32"/>
        <end position="51"/>
    </location>
</feature>
<protein>
    <submittedName>
        <fullName evidence="2">Uncharacterized protein</fullName>
    </submittedName>
</protein>
<feature type="transmembrane region" description="Helical" evidence="1">
    <location>
        <begin position="63"/>
        <end position="83"/>
    </location>
</feature>